<feature type="repeat" description="ANK" evidence="3">
    <location>
        <begin position="211"/>
        <end position="243"/>
    </location>
</feature>
<dbReference type="InterPro" id="IPR036770">
    <property type="entry name" value="Ankyrin_rpt-contain_sf"/>
</dbReference>
<evidence type="ECO:0000313" key="5">
    <source>
        <dbReference type="Proteomes" id="UP000184096"/>
    </source>
</evidence>
<dbReference type="Gene3D" id="1.25.40.20">
    <property type="entry name" value="Ankyrin repeat-containing domain"/>
    <property type="match status" value="2"/>
</dbReference>
<proteinExistence type="predicted"/>
<dbReference type="PROSITE" id="PS50297">
    <property type="entry name" value="ANK_REP_REGION"/>
    <property type="match status" value="3"/>
</dbReference>
<dbReference type="PANTHER" id="PTHR24171:SF8">
    <property type="entry name" value="BRCA1-ASSOCIATED RING DOMAIN PROTEIN 1"/>
    <property type="match status" value="1"/>
</dbReference>
<keyword evidence="1" id="KW-0677">Repeat</keyword>
<name>A0A1M7UD43_9BRAD</name>
<dbReference type="AlphaFoldDB" id="A0A1M7UD43"/>
<dbReference type="Pfam" id="PF12796">
    <property type="entry name" value="Ank_2"/>
    <property type="match status" value="2"/>
</dbReference>
<keyword evidence="2 3" id="KW-0040">ANK repeat</keyword>
<keyword evidence="5" id="KW-1185">Reference proteome</keyword>
<feature type="repeat" description="ANK" evidence="3">
    <location>
        <begin position="283"/>
        <end position="315"/>
    </location>
</feature>
<protein>
    <submittedName>
        <fullName evidence="4">Ankyrin repeat</fullName>
    </submittedName>
</protein>
<gene>
    <name evidence="4" type="ORF">SAMN05444170_4561</name>
</gene>
<dbReference type="PROSITE" id="PS50088">
    <property type="entry name" value="ANK_REPEAT"/>
    <property type="match status" value="4"/>
</dbReference>
<reference evidence="5" key="1">
    <citation type="submission" date="2016-11" db="EMBL/GenBank/DDBJ databases">
        <authorList>
            <person name="Varghese N."/>
            <person name="Submissions S."/>
        </authorList>
    </citation>
    <scope>NUCLEOTIDE SEQUENCE [LARGE SCALE GENOMIC DNA]</scope>
    <source>
        <strain evidence="5">GAS401</strain>
    </source>
</reference>
<dbReference type="SUPFAM" id="SSF48403">
    <property type="entry name" value="Ankyrin repeat"/>
    <property type="match status" value="1"/>
</dbReference>
<evidence type="ECO:0000313" key="4">
    <source>
        <dbReference type="EMBL" id="SHN80962.1"/>
    </source>
</evidence>
<dbReference type="PRINTS" id="PR01415">
    <property type="entry name" value="ANKYRIN"/>
</dbReference>
<dbReference type="SMART" id="SM00248">
    <property type="entry name" value="ANK"/>
    <property type="match status" value="5"/>
</dbReference>
<dbReference type="InterPro" id="IPR002110">
    <property type="entry name" value="Ankyrin_rpt"/>
</dbReference>
<evidence type="ECO:0000256" key="2">
    <source>
        <dbReference type="ARBA" id="ARBA00023043"/>
    </source>
</evidence>
<sequence length="374" mass="40104">MLRSFMLRTPIPVGLGPQIAFSVNTIHSIFLRARVLILTLGFLLPIPLTAAASATSKSRPRLGCYDAQDDGYRRSFCLFDRGVMDSIRMGYREGFGDCGKYNVRARNGIRFWWPPRAFNGALISTGDGLKDIEGTCTWRADKDDNLILSNCEMAGEWKRLSDNQQYKRRAKLCAPPTPAEAFISAARAGDLAAMQKLLARGVDVNATAYESGGTALMAASVNGQTEAVRALLRKGANVNAKDKFGRTALLSGAGAIIRRLEIVRALLDRGADVNARSNETGFALTTALMEASYHGNLDVVRALLDKGADVNATGNKDGATPLMAASEQGHIEVVRTLLEKGADVDAKGNDGTTALNVAKDDEIKAALKDAGATH</sequence>
<organism evidence="4 5">
    <name type="scientific">Bradyrhizobium erythrophlei</name>
    <dbReference type="NCBI Taxonomy" id="1437360"/>
    <lineage>
        <taxon>Bacteria</taxon>
        <taxon>Pseudomonadati</taxon>
        <taxon>Pseudomonadota</taxon>
        <taxon>Alphaproteobacteria</taxon>
        <taxon>Hyphomicrobiales</taxon>
        <taxon>Nitrobacteraceae</taxon>
        <taxon>Bradyrhizobium</taxon>
    </lineage>
</organism>
<feature type="repeat" description="ANK" evidence="3">
    <location>
        <begin position="244"/>
        <end position="278"/>
    </location>
</feature>
<dbReference type="PANTHER" id="PTHR24171">
    <property type="entry name" value="ANKYRIN REPEAT DOMAIN-CONTAINING PROTEIN 39-RELATED"/>
    <property type="match status" value="1"/>
</dbReference>
<dbReference type="EMBL" id="LT670849">
    <property type="protein sequence ID" value="SHN80962.1"/>
    <property type="molecule type" value="Genomic_DNA"/>
</dbReference>
<evidence type="ECO:0000256" key="3">
    <source>
        <dbReference type="PROSITE-ProRule" id="PRU00023"/>
    </source>
</evidence>
<accession>A0A1M7UD43</accession>
<dbReference type="Proteomes" id="UP000184096">
    <property type="component" value="Chromosome I"/>
</dbReference>
<evidence type="ECO:0000256" key="1">
    <source>
        <dbReference type="ARBA" id="ARBA00022737"/>
    </source>
</evidence>
<feature type="repeat" description="ANK" evidence="3">
    <location>
        <begin position="317"/>
        <end position="349"/>
    </location>
</feature>